<sequence length="222" mass="25319">LRRHCLWCDNTYRLPWLRKDPRYVSAGYLSIGLRPCISANLPFLRSCVFAWGQVGCCDGACLAQAKSTSASGHAYLLVQRTRFDGTKEVRFHELQFSLGFVSEVFLSYGVSFYGIPYIPAYKATLQCSKIDFRIRGPLIRRVQRWTVLEVLSVDFIGRFPRKLSCPAHHIGLSWLSFVWHLSFPKCPLHFHLSASSVEVDKFPFTSALFINANWAISKCCLV</sequence>
<reference evidence="1" key="1">
    <citation type="journal article" date="2014" name="Nat. Genet.">
        <title>Genome and transcriptome of the porcine whipworm Trichuris suis.</title>
        <authorList>
            <person name="Jex A.R."/>
            <person name="Nejsum P."/>
            <person name="Schwarz E.M."/>
            <person name="Hu L."/>
            <person name="Young N.D."/>
            <person name="Hall R.S."/>
            <person name="Korhonen P.K."/>
            <person name="Liao S."/>
            <person name="Thamsborg S."/>
            <person name="Xia J."/>
            <person name="Xu P."/>
            <person name="Wang S."/>
            <person name="Scheerlinck J.P."/>
            <person name="Hofmann A."/>
            <person name="Sternberg P.W."/>
            <person name="Wang J."/>
            <person name="Gasser R.B."/>
        </authorList>
    </citation>
    <scope>NUCLEOTIDE SEQUENCE [LARGE SCALE GENOMIC DNA]</scope>
    <source>
        <strain evidence="1">DCEP-RM93F</strain>
    </source>
</reference>
<evidence type="ECO:0000313" key="1">
    <source>
        <dbReference type="EMBL" id="KFD60834.1"/>
    </source>
</evidence>
<accession>A0A085MUD8</accession>
<dbReference type="Proteomes" id="UP000030758">
    <property type="component" value="Unassembled WGS sequence"/>
</dbReference>
<name>A0A085MUD8_9BILA</name>
<proteinExistence type="predicted"/>
<dbReference type="AlphaFoldDB" id="A0A085MUD8"/>
<organism evidence="1">
    <name type="scientific">Trichuris suis</name>
    <name type="common">pig whipworm</name>
    <dbReference type="NCBI Taxonomy" id="68888"/>
    <lineage>
        <taxon>Eukaryota</taxon>
        <taxon>Metazoa</taxon>
        <taxon>Ecdysozoa</taxon>
        <taxon>Nematoda</taxon>
        <taxon>Enoplea</taxon>
        <taxon>Dorylaimia</taxon>
        <taxon>Trichinellida</taxon>
        <taxon>Trichuridae</taxon>
        <taxon>Trichuris</taxon>
    </lineage>
</organism>
<protein>
    <submittedName>
        <fullName evidence="1">Uncharacterized protein</fullName>
    </submittedName>
</protein>
<gene>
    <name evidence="1" type="ORF">M514_11413</name>
</gene>
<feature type="non-terminal residue" evidence="1">
    <location>
        <position position="1"/>
    </location>
</feature>
<dbReference type="EMBL" id="KL367645">
    <property type="protein sequence ID" value="KFD60834.1"/>
    <property type="molecule type" value="Genomic_DNA"/>
</dbReference>